<name>A0A2V1D618_9PLEO</name>
<dbReference type="EMBL" id="KZ805584">
    <property type="protein sequence ID" value="PVH93516.1"/>
    <property type="molecule type" value="Genomic_DNA"/>
</dbReference>
<gene>
    <name evidence="1" type="ORF">DM02DRAFT_541389</name>
</gene>
<evidence type="ECO:0000313" key="1">
    <source>
        <dbReference type="EMBL" id="PVH93516.1"/>
    </source>
</evidence>
<protein>
    <recommendedName>
        <fullName evidence="3">Glutathione synthetase ATP-binding domain-like protein</fullName>
    </recommendedName>
</protein>
<accession>A0A2V1D618</accession>
<keyword evidence="2" id="KW-1185">Reference proteome</keyword>
<dbReference type="AlphaFoldDB" id="A0A2V1D618"/>
<sequence length="505" mass="56843">MTASGDYKEFEQAVPSFYTELECYENTHLSASDAQVTLKDLYRELERECPWPDQSHFHCSPFPIFLSRSTIAKMGDVAEALSNSISSIIDRWWSESSSELRNIIPLDPKATELLRWLDEPEQRAARPYHRNLGFWRPDFVLEDIHPESSGQQEKPDWPIKICEINARYACNGFIMGAHVDRYTRRNLGAGHVSAYTPKLDDVYKSTFNRGKKLFIVRGNVKGLDINMLKPYLEQHDVCAARFIAPSDLVLHGVEQKHNERALKVSVPDTDCKRCKGSCCKVLETVEQAVLEVAQAELLSLPSEILKVLALVATNDMRTIFLAHDKRMLGIILQELPRLVTVENIISHSQANLLRQTLLPTISPGTPQMVHILEEFRKGEHSKDDWILKPVGGGKGHGIVFGHEVASEAEWLSLMERNQGTTQSAANLETGLCALQPYVRQPRHDLVVAQDGTSGWHLARKRSMFLVGTMMMAAGRYIGTTVWRANTDPICAVLRGGNWFAAVTNL</sequence>
<organism evidence="1 2">
    <name type="scientific">Periconia macrospinosa</name>
    <dbReference type="NCBI Taxonomy" id="97972"/>
    <lineage>
        <taxon>Eukaryota</taxon>
        <taxon>Fungi</taxon>
        <taxon>Dikarya</taxon>
        <taxon>Ascomycota</taxon>
        <taxon>Pezizomycotina</taxon>
        <taxon>Dothideomycetes</taxon>
        <taxon>Pleosporomycetidae</taxon>
        <taxon>Pleosporales</taxon>
        <taxon>Massarineae</taxon>
        <taxon>Periconiaceae</taxon>
        <taxon>Periconia</taxon>
    </lineage>
</organism>
<evidence type="ECO:0000313" key="2">
    <source>
        <dbReference type="Proteomes" id="UP000244855"/>
    </source>
</evidence>
<evidence type="ECO:0008006" key="3">
    <source>
        <dbReference type="Google" id="ProtNLM"/>
    </source>
</evidence>
<dbReference type="Proteomes" id="UP000244855">
    <property type="component" value="Unassembled WGS sequence"/>
</dbReference>
<proteinExistence type="predicted"/>
<dbReference type="SUPFAM" id="SSF56059">
    <property type="entry name" value="Glutathione synthetase ATP-binding domain-like"/>
    <property type="match status" value="1"/>
</dbReference>
<reference evidence="1 2" key="1">
    <citation type="journal article" date="2018" name="Sci. Rep.">
        <title>Comparative genomics provides insights into the lifestyle and reveals functional heterogeneity of dark septate endophytic fungi.</title>
        <authorList>
            <person name="Knapp D.G."/>
            <person name="Nemeth J.B."/>
            <person name="Barry K."/>
            <person name="Hainaut M."/>
            <person name="Henrissat B."/>
            <person name="Johnson J."/>
            <person name="Kuo A."/>
            <person name="Lim J.H.P."/>
            <person name="Lipzen A."/>
            <person name="Nolan M."/>
            <person name="Ohm R.A."/>
            <person name="Tamas L."/>
            <person name="Grigoriev I.V."/>
            <person name="Spatafora J.W."/>
            <person name="Nagy L.G."/>
            <person name="Kovacs G.M."/>
        </authorList>
    </citation>
    <scope>NUCLEOTIDE SEQUENCE [LARGE SCALE GENOMIC DNA]</scope>
    <source>
        <strain evidence="1 2">DSE2036</strain>
    </source>
</reference>
<dbReference type="OrthoDB" id="2117718at2759"/>